<dbReference type="EMBL" id="DTFF01000014">
    <property type="protein sequence ID" value="HGI87126.1"/>
    <property type="molecule type" value="Genomic_DNA"/>
</dbReference>
<gene>
    <name evidence="1" type="ORF">ENV14_01830</name>
</gene>
<sequence length="136" mass="14954">MAESQALSEGVPAIFKESLKVKEFREDRVNNCVELVYDFSHDFLDQYGNIHGSILALLSIIAAESIARMQIFSDEFLVAISHTINFISQPDVLGDLELRSCVIGKGGRVVHVQTAITCHGKEIANALTMFIAEQSA</sequence>
<dbReference type="SUPFAM" id="SSF54637">
    <property type="entry name" value="Thioesterase/thiol ester dehydrase-isomerase"/>
    <property type="match status" value="1"/>
</dbReference>
<accession>A0A7C4FFM1</accession>
<reference evidence="1" key="1">
    <citation type="journal article" date="2020" name="mSystems">
        <title>Genome- and Community-Level Interaction Insights into Carbon Utilization and Element Cycling Functions of Hydrothermarchaeota in Hydrothermal Sediment.</title>
        <authorList>
            <person name="Zhou Z."/>
            <person name="Liu Y."/>
            <person name="Xu W."/>
            <person name="Pan J."/>
            <person name="Luo Z.H."/>
            <person name="Li M."/>
        </authorList>
    </citation>
    <scope>NUCLEOTIDE SEQUENCE [LARGE SCALE GENOMIC DNA]</scope>
    <source>
        <strain evidence="1">SpSt-732</strain>
    </source>
</reference>
<dbReference type="InterPro" id="IPR029069">
    <property type="entry name" value="HotDog_dom_sf"/>
</dbReference>
<dbReference type="Gene3D" id="3.10.129.10">
    <property type="entry name" value="Hotdog Thioesterase"/>
    <property type="match status" value="1"/>
</dbReference>
<evidence type="ECO:0000313" key="1">
    <source>
        <dbReference type="EMBL" id="HGI87126.1"/>
    </source>
</evidence>
<name>A0A7C4FFM1_9CREN</name>
<dbReference type="CDD" id="cd03440">
    <property type="entry name" value="hot_dog"/>
    <property type="match status" value="1"/>
</dbReference>
<comment type="caution">
    <text evidence="1">The sequence shown here is derived from an EMBL/GenBank/DDBJ whole genome shotgun (WGS) entry which is preliminary data.</text>
</comment>
<evidence type="ECO:0008006" key="2">
    <source>
        <dbReference type="Google" id="ProtNLM"/>
    </source>
</evidence>
<dbReference type="AlphaFoldDB" id="A0A7C4FFM1"/>
<protein>
    <recommendedName>
        <fullName evidence="2">PaaI family thioesterase</fullName>
    </recommendedName>
</protein>
<proteinExistence type="predicted"/>
<organism evidence="1">
    <name type="scientific">Ignisphaera aggregans</name>
    <dbReference type="NCBI Taxonomy" id="334771"/>
    <lineage>
        <taxon>Archaea</taxon>
        <taxon>Thermoproteota</taxon>
        <taxon>Thermoprotei</taxon>
        <taxon>Desulfurococcales</taxon>
        <taxon>Desulfurococcaceae</taxon>
        <taxon>Ignisphaera</taxon>
    </lineage>
</organism>